<evidence type="ECO:0000259" key="4">
    <source>
        <dbReference type="Pfam" id="PF25390"/>
    </source>
</evidence>
<dbReference type="SUPFAM" id="SSF50985">
    <property type="entry name" value="RCC1/BLIP-II"/>
    <property type="match status" value="1"/>
</dbReference>
<feature type="compositionally biased region" description="Polar residues" evidence="3">
    <location>
        <begin position="391"/>
        <end position="416"/>
    </location>
</feature>
<feature type="repeat" description="RCC1" evidence="2">
    <location>
        <begin position="165"/>
        <end position="216"/>
    </location>
</feature>
<dbReference type="PANTHER" id="PTHR22872:SF9">
    <property type="entry name" value="X-LINKED RETINITIS PIGMENTOSA GTPASE REGULATOR"/>
    <property type="match status" value="1"/>
</dbReference>
<keyword evidence="6" id="KW-1185">Reference proteome</keyword>
<sequence>MAVDDDFDIPESGRVFMIGSNGMGQLGLGSTKPVNKPSCVKSLKPEKALHIACGRSHTIVSCASGAVYLWGHNGDGQLGTGDKEDHTFPVKVLDLEAPAVAVAAGCFHSLVLTESGELYIWGSNSEGQLGLDVDEQLTPALLTLPDPLITISCGYYHTVAVSASGQAYTWGENEHGKLGLPESQLPFHRQPQVVSIPEKITQVAAGSAHTLFLSEGGTVYSCGSGSSGELGQGGGELQCWQPQEVVETNTGAIVAISAGDNHSSAITDDGYLLTWGCGRHGKLCQGEENFSSQFIPVTVRRLRHITVVLVGCGGCHTMVLGYRRSNEEESAGEENSYPVHHSISSMARARRRVTDGVLPPLKSVGLPPIKHTVLPTVPDTEGPAQLAEESQAVNDPNSCVTDDNQETVENGVSTDESGVLDVESEEEEEHSQESKEKLPPPEKKGGRFARFFGGLGRKKSSSAIKSILVVAEDSTDGVEVATTEVPNNDHPLEEDAQLVQDVYHLVEVPEIWT</sequence>
<comment type="caution">
    <text evidence="5">The sequence shown here is derived from an EMBL/GenBank/DDBJ whole genome shotgun (WGS) entry which is preliminary data.</text>
</comment>
<evidence type="ECO:0000256" key="2">
    <source>
        <dbReference type="PROSITE-ProRule" id="PRU00235"/>
    </source>
</evidence>
<dbReference type="EMBL" id="JAHLQT010002534">
    <property type="protein sequence ID" value="KAG7177013.1"/>
    <property type="molecule type" value="Genomic_DNA"/>
</dbReference>
<dbReference type="InterPro" id="IPR051625">
    <property type="entry name" value="Signaling_Regulatory_Domain"/>
</dbReference>
<name>A0A8J5ND11_HOMAM</name>
<dbReference type="PROSITE" id="PS50012">
    <property type="entry name" value="RCC1_3"/>
    <property type="match status" value="6"/>
</dbReference>
<dbReference type="PROSITE" id="PS00626">
    <property type="entry name" value="RCC1_2"/>
    <property type="match status" value="3"/>
</dbReference>
<dbReference type="InterPro" id="IPR000408">
    <property type="entry name" value="Reg_chr_condens"/>
</dbReference>
<dbReference type="Gene3D" id="2.130.10.30">
    <property type="entry name" value="Regulator of chromosome condensation 1/beta-lactamase-inhibitor protein II"/>
    <property type="match status" value="1"/>
</dbReference>
<dbReference type="PANTHER" id="PTHR22872">
    <property type="entry name" value="BTK-BINDING PROTEIN-RELATED"/>
    <property type="match status" value="1"/>
</dbReference>
<dbReference type="InterPro" id="IPR009091">
    <property type="entry name" value="RCC1/BLIP-II"/>
</dbReference>
<dbReference type="AlphaFoldDB" id="A0A8J5ND11"/>
<feature type="repeat" description="RCC1" evidence="2">
    <location>
        <begin position="13"/>
        <end position="64"/>
    </location>
</feature>
<feature type="repeat" description="RCC1" evidence="2">
    <location>
        <begin position="217"/>
        <end position="269"/>
    </location>
</feature>
<feature type="repeat" description="RCC1" evidence="2">
    <location>
        <begin position="116"/>
        <end position="164"/>
    </location>
</feature>
<evidence type="ECO:0000256" key="3">
    <source>
        <dbReference type="SAM" id="MobiDB-lite"/>
    </source>
</evidence>
<organism evidence="5 6">
    <name type="scientific">Homarus americanus</name>
    <name type="common">American lobster</name>
    <dbReference type="NCBI Taxonomy" id="6706"/>
    <lineage>
        <taxon>Eukaryota</taxon>
        <taxon>Metazoa</taxon>
        <taxon>Ecdysozoa</taxon>
        <taxon>Arthropoda</taxon>
        <taxon>Crustacea</taxon>
        <taxon>Multicrustacea</taxon>
        <taxon>Malacostraca</taxon>
        <taxon>Eumalacostraca</taxon>
        <taxon>Eucarida</taxon>
        <taxon>Decapoda</taxon>
        <taxon>Pleocyemata</taxon>
        <taxon>Astacidea</taxon>
        <taxon>Nephropoidea</taxon>
        <taxon>Nephropidae</taxon>
        <taxon>Homarus</taxon>
    </lineage>
</organism>
<dbReference type="Proteomes" id="UP000747542">
    <property type="component" value="Unassembled WGS sequence"/>
</dbReference>
<feature type="domain" description="RCC1-like" evidence="4">
    <location>
        <begin position="11"/>
        <end position="319"/>
    </location>
</feature>
<feature type="compositionally biased region" description="Basic and acidic residues" evidence="3">
    <location>
        <begin position="431"/>
        <end position="445"/>
    </location>
</feature>
<dbReference type="PRINTS" id="PR00633">
    <property type="entry name" value="RCCNDNSATION"/>
</dbReference>
<evidence type="ECO:0000313" key="5">
    <source>
        <dbReference type="EMBL" id="KAG7177013.1"/>
    </source>
</evidence>
<feature type="repeat" description="RCC1" evidence="2">
    <location>
        <begin position="65"/>
        <end position="115"/>
    </location>
</feature>
<evidence type="ECO:0000313" key="6">
    <source>
        <dbReference type="Proteomes" id="UP000747542"/>
    </source>
</evidence>
<protein>
    <submittedName>
        <fullName evidence="5">X-linked retinitis pigmentosa GTPase regulator-like</fullName>
    </submittedName>
</protein>
<feature type="region of interest" description="Disordered" evidence="3">
    <location>
        <begin position="328"/>
        <end position="446"/>
    </location>
</feature>
<proteinExistence type="predicted"/>
<evidence type="ECO:0000256" key="1">
    <source>
        <dbReference type="ARBA" id="ARBA00022737"/>
    </source>
</evidence>
<feature type="repeat" description="RCC1" evidence="2">
    <location>
        <begin position="270"/>
        <end position="323"/>
    </location>
</feature>
<gene>
    <name evidence="5" type="primary">RPGR-L</name>
    <name evidence="5" type="ORF">Hamer_G000231</name>
</gene>
<keyword evidence="1" id="KW-0677">Repeat</keyword>
<dbReference type="Pfam" id="PF25390">
    <property type="entry name" value="WD40_RLD"/>
    <property type="match status" value="1"/>
</dbReference>
<reference evidence="5" key="1">
    <citation type="journal article" date="2021" name="Sci. Adv.">
        <title>The American lobster genome reveals insights on longevity, neural, and immune adaptations.</title>
        <authorList>
            <person name="Polinski J.M."/>
            <person name="Zimin A.V."/>
            <person name="Clark K.F."/>
            <person name="Kohn A.B."/>
            <person name="Sadowski N."/>
            <person name="Timp W."/>
            <person name="Ptitsyn A."/>
            <person name="Khanna P."/>
            <person name="Romanova D.Y."/>
            <person name="Williams P."/>
            <person name="Greenwood S.J."/>
            <person name="Moroz L.L."/>
            <person name="Walt D.R."/>
            <person name="Bodnar A.G."/>
        </authorList>
    </citation>
    <scope>NUCLEOTIDE SEQUENCE</scope>
    <source>
        <strain evidence="5">GMGI-L3</strain>
    </source>
</reference>
<dbReference type="InterPro" id="IPR058923">
    <property type="entry name" value="RCC1-like_dom"/>
</dbReference>
<accession>A0A8J5ND11</accession>